<feature type="region of interest" description="Disordered" evidence="1">
    <location>
        <begin position="183"/>
        <end position="212"/>
    </location>
</feature>
<feature type="compositionally biased region" description="Basic and acidic residues" evidence="1">
    <location>
        <begin position="21"/>
        <end position="41"/>
    </location>
</feature>
<feature type="compositionally biased region" description="Low complexity" evidence="1">
    <location>
        <begin position="104"/>
        <end position="120"/>
    </location>
</feature>
<dbReference type="Proteomes" id="UP001501455">
    <property type="component" value="Unassembled WGS sequence"/>
</dbReference>
<reference evidence="3" key="1">
    <citation type="journal article" date="2019" name="Int. J. Syst. Evol. Microbiol.">
        <title>The Global Catalogue of Microorganisms (GCM) 10K type strain sequencing project: providing services to taxonomists for standard genome sequencing and annotation.</title>
        <authorList>
            <consortium name="The Broad Institute Genomics Platform"/>
            <consortium name="The Broad Institute Genome Sequencing Center for Infectious Disease"/>
            <person name="Wu L."/>
            <person name="Ma J."/>
        </authorList>
    </citation>
    <scope>NUCLEOTIDE SEQUENCE [LARGE SCALE GENOMIC DNA]</scope>
    <source>
        <strain evidence="3">JCM 4816</strain>
    </source>
</reference>
<gene>
    <name evidence="2" type="ORF">GCM10019016_071720</name>
</gene>
<accession>A0ABP6U057</accession>
<evidence type="ECO:0000313" key="2">
    <source>
        <dbReference type="EMBL" id="GAA3500067.1"/>
    </source>
</evidence>
<feature type="region of interest" description="Disordered" evidence="1">
    <location>
        <begin position="136"/>
        <end position="161"/>
    </location>
</feature>
<feature type="region of interest" description="Disordered" evidence="1">
    <location>
        <begin position="1"/>
        <end position="124"/>
    </location>
</feature>
<dbReference type="EMBL" id="BAAAXF010000051">
    <property type="protein sequence ID" value="GAA3500067.1"/>
    <property type="molecule type" value="Genomic_DNA"/>
</dbReference>
<keyword evidence="3" id="KW-1185">Reference proteome</keyword>
<name>A0ABP6U057_9ACTN</name>
<comment type="caution">
    <text evidence="2">The sequence shown here is derived from an EMBL/GenBank/DDBJ whole genome shotgun (WGS) entry which is preliminary data.</text>
</comment>
<sequence length="212" mass="22614">MVVHDEHVTPLEAGSPPHVDPPGRHQLVDDAPRRVGTDRRSRPPSGMVAQEAGEDALGQGDPLHHGVRDDRVRAEQARPQAFARPDGQPHEPLGALQRADPTERGGPAAARQGPAPAVGQFDDAVRGRCTQLRQAALDGRRGQAEIRGEGGDPRGAALRPQAERLDLDVDAERGIGVVRRLDEPHRHLHPATGHGRGDEAVAADLGMARSGR</sequence>
<evidence type="ECO:0000313" key="3">
    <source>
        <dbReference type="Proteomes" id="UP001501455"/>
    </source>
</evidence>
<protein>
    <submittedName>
        <fullName evidence="2">Uncharacterized protein</fullName>
    </submittedName>
</protein>
<proteinExistence type="predicted"/>
<feature type="compositionally biased region" description="Basic and acidic residues" evidence="1">
    <location>
        <begin position="62"/>
        <end position="76"/>
    </location>
</feature>
<feature type="compositionally biased region" description="Basic and acidic residues" evidence="1">
    <location>
        <begin position="138"/>
        <end position="152"/>
    </location>
</feature>
<organism evidence="2 3">
    <name type="scientific">Streptomyces prasinosporus</name>
    <dbReference type="NCBI Taxonomy" id="68256"/>
    <lineage>
        <taxon>Bacteria</taxon>
        <taxon>Bacillati</taxon>
        <taxon>Actinomycetota</taxon>
        <taxon>Actinomycetes</taxon>
        <taxon>Kitasatosporales</taxon>
        <taxon>Streptomycetaceae</taxon>
        <taxon>Streptomyces</taxon>
        <taxon>Streptomyces albogriseolus group</taxon>
    </lineage>
</organism>
<evidence type="ECO:0000256" key="1">
    <source>
        <dbReference type="SAM" id="MobiDB-lite"/>
    </source>
</evidence>